<evidence type="ECO:0000313" key="3">
    <source>
        <dbReference type="Proteomes" id="UP000091820"/>
    </source>
</evidence>
<organism evidence="2 3">
    <name type="scientific">Glossina brevipalpis</name>
    <dbReference type="NCBI Taxonomy" id="37001"/>
    <lineage>
        <taxon>Eukaryota</taxon>
        <taxon>Metazoa</taxon>
        <taxon>Ecdysozoa</taxon>
        <taxon>Arthropoda</taxon>
        <taxon>Hexapoda</taxon>
        <taxon>Insecta</taxon>
        <taxon>Pterygota</taxon>
        <taxon>Neoptera</taxon>
        <taxon>Endopterygota</taxon>
        <taxon>Diptera</taxon>
        <taxon>Brachycera</taxon>
        <taxon>Muscomorpha</taxon>
        <taxon>Hippoboscoidea</taxon>
        <taxon>Glossinidae</taxon>
        <taxon>Glossina</taxon>
    </lineage>
</organism>
<keyword evidence="1" id="KW-1133">Transmembrane helix</keyword>
<dbReference type="VEuPathDB" id="VectorBase:GBRI006363"/>
<dbReference type="EnsemblMetazoa" id="GBRI006363-RA">
    <property type="protein sequence ID" value="GBRI006363-PA"/>
    <property type="gene ID" value="GBRI006363"/>
</dbReference>
<reference evidence="2" key="2">
    <citation type="submission" date="2020-05" db="UniProtKB">
        <authorList>
            <consortium name="EnsemblMetazoa"/>
        </authorList>
    </citation>
    <scope>IDENTIFICATION</scope>
    <source>
        <strain evidence="2">IAEA</strain>
    </source>
</reference>
<keyword evidence="1" id="KW-0472">Membrane</keyword>
<proteinExistence type="predicted"/>
<accession>A0A1A9W4U1</accession>
<protein>
    <submittedName>
        <fullName evidence="2">Uncharacterized protein</fullName>
    </submittedName>
</protein>
<keyword evidence="3" id="KW-1185">Reference proteome</keyword>
<dbReference type="Proteomes" id="UP000091820">
    <property type="component" value="Unassembled WGS sequence"/>
</dbReference>
<feature type="transmembrane region" description="Helical" evidence="1">
    <location>
        <begin position="26"/>
        <end position="44"/>
    </location>
</feature>
<dbReference type="AlphaFoldDB" id="A0A1A9W4U1"/>
<keyword evidence="1" id="KW-0812">Transmembrane</keyword>
<sequence length="157" mass="17626">MNSSDLRKIRTLLNNTRDLKKIGIKYNSFFLFILVARGFAYLPACKMHLCAFTCLCVYISIEGHAYTRIPQAIDTTYVVGCTTTQPWLHAIVIKITTVTTTAAAATETATATATQHNNNDDDNNNNNNNTNNCRYTLTWQGAWKRYASPNAVLRQNI</sequence>
<evidence type="ECO:0000313" key="2">
    <source>
        <dbReference type="EnsemblMetazoa" id="GBRI006363-PA"/>
    </source>
</evidence>
<reference evidence="3" key="1">
    <citation type="submission" date="2014-03" db="EMBL/GenBank/DDBJ databases">
        <authorList>
            <person name="Aksoy S."/>
            <person name="Warren W."/>
            <person name="Wilson R.K."/>
        </authorList>
    </citation>
    <scope>NUCLEOTIDE SEQUENCE [LARGE SCALE GENOMIC DNA]</scope>
    <source>
        <strain evidence="3">IAEA</strain>
    </source>
</reference>
<name>A0A1A9W4U1_9MUSC</name>
<evidence type="ECO:0000256" key="1">
    <source>
        <dbReference type="SAM" id="Phobius"/>
    </source>
</evidence>